<evidence type="ECO:0000256" key="8">
    <source>
        <dbReference type="ARBA" id="ARBA00023065"/>
    </source>
</evidence>
<dbReference type="EMBL" id="JAUOTP010000010">
    <property type="protein sequence ID" value="MDO6416283.1"/>
    <property type="molecule type" value="Genomic_DNA"/>
</dbReference>
<dbReference type="InterPro" id="IPR039426">
    <property type="entry name" value="TonB-dep_rcpt-like"/>
</dbReference>
<accession>A0ABT8YD63</accession>
<feature type="domain" description="TonB-dependent receptor plug" evidence="16">
    <location>
        <begin position="76"/>
        <end position="174"/>
    </location>
</feature>
<organism evidence="17 18">
    <name type="scientific">Sphingomonas natans</name>
    <dbReference type="NCBI Taxonomy" id="3063330"/>
    <lineage>
        <taxon>Bacteria</taxon>
        <taxon>Pseudomonadati</taxon>
        <taxon>Pseudomonadota</taxon>
        <taxon>Alphaproteobacteria</taxon>
        <taxon>Sphingomonadales</taxon>
        <taxon>Sphingomonadaceae</taxon>
        <taxon>Sphingomonas</taxon>
    </lineage>
</organism>
<dbReference type="PROSITE" id="PS52016">
    <property type="entry name" value="TONB_DEPENDENT_REC_3"/>
    <property type="match status" value="1"/>
</dbReference>
<dbReference type="SUPFAM" id="SSF56935">
    <property type="entry name" value="Porins"/>
    <property type="match status" value="1"/>
</dbReference>
<keyword evidence="18" id="KW-1185">Reference proteome</keyword>
<dbReference type="Gene3D" id="2.170.130.10">
    <property type="entry name" value="TonB-dependent receptor, plug domain"/>
    <property type="match status" value="1"/>
</dbReference>
<sequence>MNMSDRRRGDARHAQSLLALSCVGSIGLALPAVAQTTPPPEEKAAELEGVTVTDTAINEGSYKTDSVSSPKYTAPLVNTPRTVTVIPAQVIKDTASATLAEALRTVPGITMGAGEGGNPLGDRPFIRGFDSQASTYLDGVRDIGAQTREVFAVEQIEVVKGSDSVVGGRGSAGGSLNLVSKMPSATRLATASIVGGNASYKRVTADINQPLNDFVGVRIAGMWHDQDVAGRDSIWQKRWGVAPSVKLGLTGPTSLTASFYHLESNELPDSGIPYLFTAANVPNGITETSPARDYTTIGGRQVSVPRGAFYGLEDRDFRKTNVNNATLRFEHDFGNGIHVRNTSRYGRSTQGYVWTQPDDQQGNVYGTNPATASTAGGLVWRRINSRYSEAEGLLNQTDLYGTVDTGGIKHSFAATLEISNEKAQNGSYVSNAANGTAIATGSTISPRCSTAMLARFNCTTIDTPNPSDPWVSYASDTSTALATIQRAQPITFTVSETSTKAASLFDTITFTDWLLLNVGGRYDHYKTTVSPGIAVTAPTTGRTYFGREDDLWTYQVGLIAKPTPDTSIYVSTSTSATPPGSFLAQGSEGNALNTTISATVDGQAATDALKVERTKSYEIGAKANLLDGNLSLTAAVFKTKTSNARTTGENGLVVFIGEREIKGVELGFNGNITPEWNVFGGYTYMDSEIVDGGITTTTVNNVAYFAPSVNTGKRFPNTPKHSFTAFSNYKITPKFTVGGGAIYMGEVYGGYSDTRTVTNGVLTITRPLARMVQAYWRFDANASYQISDRIGLQVNVNNLTNKRYFDKAYTAHYANQAAGRTALATLNLRY</sequence>
<evidence type="ECO:0000259" key="16">
    <source>
        <dbReference type="Pfam" id="PF07715"/>
    </source>
</evidence>
<comment type="similarity">
    <text evidence="12 13">Belongs to the TonB-dependent receptor family.</text>
</comment>
<keyword evidence="9 13" id="KW-0798">TonB box</keyword>
<keyword evidence="2 12" id="KW-0813">Transport</keyword>
<keyword evidence="11 12" id="KW-0998">Cell outer membrane</keyword>
<keyword evidence="5 12" id="KW-0812">Transmembrane</keyword>
<proteinExistence type="inferred from homology"/>
<evidence type="ECO:0000256" key="11">
    <source>
        <dbReference type="ARBA" id="ARBA00023237"/>
    </source>
</evidence>
<evidence type="ECO:0000256" key="12">
    <source>
        <dbReference type="PROSITE-ProRule" id="PRU01360"/>
    </source>
</evidence>
<dbReference type="InterPro" id="IPR037066">
    <property type="entry name" value="Plug_dom_sf"/>
</dbReference>
<name>A0ABT8YD63_9SPHN</name>
<dbReference type="CDD" id="cd01347">
    <property type="entry name" value="ligand_gated_channel"/>
    <property type="match status" value="1"/>
</dbReference>
<feature type="signal peptide" evidence="14">
    <location>
        <begin position="1"/>
        <end position="34"/>
    </location>
</feature>
<dbReference type="Pfam" id="PF07715">
    <property type="entry name" value="Plug"/>
    <property type="match status" value="1"/>
</dbReference>
<evidence type="ECO:0000256" key="13">
    <source>
        <dbReference type="RuleBase" id="RU003357"/>
    </source>
</evidence>
<dbReference type="InterPro" id="IPR012910">
    <property type="entry name" value="Plug_dom"/>
</dbReference>
<keyword evidence="7" id="KW-0408">Iron</keyword>
<protein>
    <submittedName>
        <fullName evidence="17">TonB-dependent receptor</fullName>
    </submittedName>
</protein>
<keyword evidence="10 12" id="KW-0472">Membrane</keyword>
<evidence type="ECO:0000313" key="18">
    <source>
        <dbReference type="Proteomes" id="UP001169764"/>
    </source>
</evidence>
<gene>
    <name evidence="17" type="ORF">Q4F19_17995</name>
</gene>
<dbReference type="Gene3D" id="2.40.170.20">
    <property type="entry name" value="TonB-dependent receptor, beta-barrel domain"/>
    <property type="match status" value="1"/>
</dbReference>
<keyword evidence="4" id="KW-0410">Iron transport</keyword>
<evidence type="ECO:0000256" key="9">
    <source>
        <dbReference type="ARBA" id="ARBA00023077"/>
    </source>
</evidence>
<evidence type="ECO:0000259" key="15">
    <source>
        <dbReference type="Pfam" id="PF00593"/>
    </source>
</evidence>
<comment type="caution">
    <text evidence="17">The sequence shown here is derived from an EMBL/GenBank/DDBJ whole genome shotgun (WGS) entry which is preliminary data.</text>
</comment>
<evidence type="ECO:0000256" key="7">
    <source>
        <dbReference type="ARBA" id="ARBA00023004"/>
    </source>
</evidence>
<evidence type="ECO:0000256" key="4">
    <source>
        <dbReference type="ARBA" id="ARBA00022496"/>
    </source>
</evidence>
<keyword evidence="8" id="KW-0406">Ion transport</keyword>
<evidence type="ECO:0000256" key="1">
    <source>
        <dbReference type="ARBA" id="ARBA00004571"/>
    </source>
</evidence>
<feature type="chain" id="PRO_5046981797" evidence="14">
    <location>
        <begin position="35"/>
        <end position="830"/>
    </location>
</feature>
<dbReference type="PANTHER" id="PTHR32552:SF89">
    <property type="entry name" value="CATECHOLATE SIDEROPHORE RECEPTOR FIU"/>
    <property type="match status" value="1"/>
</dbReference>
<feature type="domain" description="TonB-dependent receptor-like beta-barrel" evidence="15">
    <location>
        <begin position="290"/>
        <end position="799"/>
    </location>
</feature>
<dbReference type="InterPro" id="IPR036942">
    <property type="entry name" value="Beta-barrel_TonB_sf"/>
</dbReference>
<evidence type="ECO:0000256" key="10">
    <source>
        <dbReference type="ARBA" id="ARBA00023136"/>
    </source>
</evidence>
<dbReference type="Proteomes" id="UP001169764">
    <property type="component" value="Unassembled WGS sequence"/>
</dbReference>
<keyword evidence="3 12" id="KW-1134">Transmembrane beta strand</keyword>
<evidence type="ECO:0000256" key="2">
    <source>
        <dbReference type="ARBA" id="ARBA00022448"/>
    </source>
</evidence>
<evidence type="ECO:0000256" key="14">
    <source>
        <dbReference type="SAM" id="SignalP"/>
    </source>
</evidence>
<dbReference type="PANTHER" id="PTHR32552">
    <property type="entry name" value="FERRICHROME IRON RECEPTOR-RELATED"/>
    <property type="match status" value="1"/>
</dbReference>
<dbReference type="Pfam" id="PF00593">
    <property type="entry name" value="TonB_dep_Rec_b-barrel"/>
    <property type="match status" value="1"/>
</dbReference>
<keyword evidence="17" id="KW-0675">Receptor</keyword>
<dbReference type="InterPro" id="IPR000531">
    <property type="entry name" value="Beta-barrel_TonB"/>
</dbReference>
<evidence type="ECO:0000256" key="3">
    <source>
        <dbReference type="ARBA" id="ARBA00022452"/>
    </source>
</evidence>
<evidence type="ECO:0000313" key="17">
    <source>
        <dbReference type="EMBL" id="MDO6416283.1"/>
    </source>
</evidence>
<keyword evidence="6 14" id="KW-0732">Signal</keyword>
<comment type="subcellular location">
    <subcellularLocation>
        <location evidence="1 12">Cell outer membrane</location>
        <topology evidence="1 12">Multi-pass membrane protein</topology>
    </subcellularLocation>
</comment>
<evidence type="ECO:0000256" key="5">
    <source>
        <dbReference type="ARBA" id="ARBA00022692"/>
    </source>
</evidence>
<reference evidence="17" key="1">
    <citation type="submission" date="2023-07" db="EMBL/GenBank/DDBJ databases">
        <authorList>
            <person name="Kim M."/>
        </authorList>
    </citation>
    <scope>NUCLEOTIDE SEQUENCE</scope>
    <source>
        <strain evidence="17">BIUV-7</strain>
    </source>
</reference>
<evidence type="ECO:0000256" key="6">
    <source>
        <dbReference type="ARBA" id="ARBA00022729"/>
    </source>
</evidence>